<keyword evidence="2" id="KW-1185">Reference proteome</keyword>
<evidence type="ECO:0000313" key="1">
    <source>
        <dbReference type="EMBL" id="OCK87853.1"/>
    </source>
</evidence>
<reference evidence="1 2" key="1">
    <citation type="journal article" date="2016" name="Nat. Commun.">
        <title>Ectomycorrhizal ecology is imprinted in the genome of the dominant symbiotic fungus Cenococcum geophilum.</title>
        <authorList>
            <consortium name="DOE Joint Genome Institute"/>
            <person name="Peter M."/>
            <person name="Kohler A."/>
            <person name="Ohm R.A."/>
            <person name="Kuo A."/>
            <person name="Krutzmann J."/>
            <person name="Morin E."/>
            <person name="Arend M."/>
            <person name="Barry K.W."/>
            <person name="Binder M."/>
            <person name="Choi C."/>
            <person name="Clum A."/>
            <person name="Copeland A."/>
            <person name="Grisel N."/>
            <person name="Haridas S."/>
            <person name="Kipfer T."/>
            <person name="LaButti K."/>
            <person name="Lindquist E."/>
            <person name="Lipzen A."/>
            <person name="Maire R."/>
            <person name="Meier B."/>
            <person name="Mihaltcheva S."/>
            <person name="Molinier V."/>
            <person name="Murat C."/>
            <person name="Poggeler S."/>
            <person name="Quandt C.A."/>
            <person name="Sperisen C."/>
            <person name="Tritt A."/>
            <person name="Tisserant E."/>
            <person name="Crous P.W."/>
            <person name="Henrissat B."/>
            <person name="Nehls U."/>
            <person name="Egli S."/>
            <person name="Spatafora J.W."/>
            <person name="Grigoriev I.V."/>
            <person name="Martin F.M."/>
        </authorList>
    </citation>
    <scope>NUCLEOTIDE SEQUENCE [LARGE SCALE GENOMIC DNA]</scope>
    <source>
        <strain evidence="1 2">1.58</strain>
    </source>
</reference>
<proteinExistence type="predicted"/>
<evidence type="ECO:0000313" key="2">
    <source>
        <dbReference type="Proteomes" id="UP000250078"/>
    </source>
</evidence>
<protein>
    <submittedName>
        <fullName evidence="1">Sodium/nucleoside cotransporter 1 /nucleoside cotransporter 1</fullName>
    </submittedName>
</protein>
<gene>
    <name evidence="1" type="ORF">K441DRAFT_682354</name>
</gene>
<dbReference type="EMBL" id="KV748254">
    <property type="protein sequence ID" value="OCK87853.1"/>
    <property type="molecule type" value="Genomic_DNA"/>
</dbReference>
<accession>A0ACC8EN96</accession>
<sequence>MAHIPRQHNASPMPGVVENTDPVLDVAHEHHHAHLHHSAFAEKGRHDDIAYSKGTTAEPSVIPDPDPMDNALHRRKHPERREKDIEKNGGFSTGDMDRDSMSPVEGAGDEEDPRGHAFSRFYAKYRIFFHIFIAMLFTGWWIAGLVVHRHDMNWIIPFLLWLAIMLRLLFWHVPITIVTRPMHFVWNNTGVRVGALIPEKMRIPAGAALTLAVIIVGAFASPESQDNTRANRAVSLFGLVVFIFVFWATSRNRKMIKWHTVIVGMLVQFIIALFVLRTKAGYDIFTFISTLCRELLGFANDGVSFLTDASVPKLGWFFTSVIPAIIFFVSFVQLLYYWGVLQWFIQKFAVFFFWSMRVSGAEAVVASASPFIGQGESAMLIRPFVAHLTQAELHQVMCSGFATIAGSVLVAYIGMGINPQALISSCVMSIPASLAISKLRYPEEEETLTAGRVVIPDDDEHRAANSLHAFANGAWLGLKIGGMIVATLLCIIALLNFVDGLLTWWGHYINLDGEYDLTLELILGYVCYPIAFLLGVSRTGKDLLLVGRLIGIKVIANEFVAFSTLQTDPIYQTLSSRSRLIATYAVCGFGNIGALGTQIGVLSQISPGRSGDVSRLAVSALISGVISTLSSASIAGLLVTNEAQYFSQPANSTTT</sequence>
<name>A0ACC8EN96_9PEZI</name>
<organism evidence="1 2">
    <name type="scientific">Cenococcum geophilum 1.58</name>
    <dbReference type="NCBI Taxonomy" id="794803"/>
    <lineage>
        <taxon>Eukaryota</taxon>
        <taxon>Fungi</taxon>
        <taxon>Dikarya</taxon>
        <taxon>Ascomycota</taxon>
        <taxon>Pezizomycotina</taxon>
        <taxon>Dothideomycetes</taxon>
        <taxon>Pleosporomycetidae</taxon>
        <taxon>Gloniales</taxon>
        <taxon>Gloniaceae</taxon>
        <taxon>Cenococcum</taxon>
    </lineage>
</organism>
<dbReference type="Proteomes" id="UP000250078">
    <property type="component" value="Unassembled WGS sequence"/>
</dbReference>